<dbReference type="Proteomes" id="UP000241546">
    <property type="component" value="Unassembled WGS sequence"/>
</dbReference>
<dbReference type="RefSeq" id="XP_024754018.1">
    <property type="nucleotide sequence ID" value="XM_024895959.1"/>
</dbReference>
<feature type="region of interest" description="Disordered" evidence="1">
    <location>
        <begin position="86"/>
        <end position="118"/>
    </location>
</feature>
<name>A0A2T4BN03_9HYPO</name>
<evidence type="ECO:0000256" key="1">
    <source>
        <dbReference type="SAM" id="MobiDB-lite"/>
    </source>
</evidence>
<protein>
    <submittedName>
        <fullName evidence="2">Uncharacterized protein</fullName>
    </submittedName>
</protein>
<evidence type="ECO:0000313" key="2">
    <source>
        <dbReference type="EMBL" id="PTB70698.1"/>
    </source>
</evidence>
<reference evidence="3" key="1">
    <citation type="submission" date="2016-07" db="EMBL/GenBank/DDBJ databases">
        <title>Multiple horizontal gene transfer events from other fungi enriched the ability of initially mycotrophic Trichoderma (Ascomycota) to feed on dead plant biomass.</title>
        <authorList>
            <consortium name="DOE Joint Genome Institute"/>
            <person name="Atanasova L."/>
            <person name="Chenthamara K."/>
            <person name="Zhang J."/>
            <person name="Grujic M."/>
            <person name="Henrissat B."/>
            <person name="Kuo A."/>
            <person name="Aerts A."/>
            <person name="Salamov A."/>
            <person name="Lipzen A."/>
            <person name="Labutti K."/>
            <person name="Barry K."/>
            <person name="Miao Y."/>
            <person name="Rahimi M.J."/>
            <person name="Shen Q."/>
            <person name="Grigoriev I.V."/>
            <person name="Kubicek C.P."/>
            <person name="Druzhinina I.S."/>
        </authorList>
    </citation>
    <scope>NUCLEOTIDE SEQUENCE [LARGE SCALE GENOMIC DNA]</scope>
    <source>
        <strain evidence="3">TUCIM 6016</strain>
    </source>
</reference>
<proteinExistence type="predicted"/>
<dbReference type="GeneID" id="36604077"/>
<organism evidence="2 3">
    <name type="scientific">Trichoderma citrinoviride</name>
    <dbReference type="NCBI Taxonomy" id="58853"/>
    <lineage>
        <taxon>Eukaryota</taxon>
        <taxon>Fungi</taxon>
        <taxon>Dikarya</taxon>
        <taxon>Ascomycota</taxon>
        <taxon>Pezizomycotina</taxon>
        <taxon>Sordariomycetes</taxon>
        <taxon>Hypocreomycetidae</taxon>
        <taxon>Hypocreales</taxon>
        <taxon>Hypocreaceae</taxon>
        <taxon>Trichoderma</taxon>
    </lineage>
</organism>
<sequence>MDCGRLGRALTVSSLQCFSRPLRTPLGPPASSSLLIKQQQSQVANRTVQADLPTDDGLMPRRWLRLSHGDPRFLALMGTSYESRVKLAPDTERRRASTGEIGKSGAESHDKHVGDGEV</sequence>
<feature type="compositionally biased region" description="Basic and acidic residues" evidence="1">
    <location>
        <begin position="86"/>
        <end position="97"/>
    </location>
</feature>
<accession>A0A2T4BN03</accession>
<gene>
    <name evidence="2" type="ORF">BBK36DRAFT_1175218</name>
</gene>
<dbReference type="AlphaFoldDB" id="A0A2T4BN03"/>
<feature type="compositionally biased region" description="Basic and acidic residues" evidence="1">
    <location>
        <begin position="106"/>
        <end position="118"/>
    </location>
</feature>
<keyword evidence="3" id="KW-1185">Reference proteome</keyword>
<evidence type="ECO:0000313" key="3">
    <source>
        <dbReference type="Proteomes" id="UP000241546"/>
    </source>
</evidence>
<dbReference type="EMBL" id="KZ680207">
    <property type="protein sequence ID" value="PTB70698.1"/>
    <property type="molecule type" value="Genomic_DNA"/>
</dbReference>